<dbReference type="AlphaFoldDB" id="A0A1F6DB39"/>
<accession>A0A1F6DB39</accession>
<feature type="domain" description="TraC-like" evidence="1">
    <location>
        <begin position="29"/>
        <end position="208"/>
    </location>
</feature>
<protein>
    <recommendedName>
        <fullName evidence="1">TraC-like domain-containing protein</fullName>
    </recommendedName>
</protein>
<dbReference type="Proteomes" id="UP000176377">
    <property type="component" value="Unassembled WGS sequence"/>
</dbReference>
<evidence type="ECO:0000259" key="1">
    <source>
        <dbReference type="Pfam" id="PF26593"/>
    </source>
</evidence>
<sequence>MPTSSSSSSSARVSSHSTQEFVPISEVRDGVIVLKDGGLRAILLASSINFALKSEDEQTAFIVQFQNFLNSLDFSCQIFVQSRMLDIRPYIATLEIAYKKQLDDLMRIQIREYIEFIKSFTEAANIMTKNFFVVVPYAPTALSSIGGSSGIRSKLPFGKGAPDAAETNRTFEEKVTQLEQRIGIVQQGLVRCGVRTVQLGTEEAIELFYKLFNPGEEGKPMPVEGFAQQ</sequence>
<dbReference type="EMBL" id="MFLA01000032">
    <property type="protein sequence ID" value="OGG58537.1"/>
    <property type="molecule type" value="Genomic_DNA"/>
</dbReference>
<comment type="caution">
    <text evidence="2">The sequence shown here is derived from an EMBL/GenBank/DDBJ whole genome shotgun (WGS) entry which is preliminary data.</text>
</comment>
<dbReference type="InterPro" id="IPR058596">
    <property type="entry name" value="TraC-like_dom"/>
</dbReference>
<name>A0A1F6DB39_9BACT</name>
<evidence type="ECO:0000313" key="3">
    <source>
        <dbReference type="Proteomes" id="UP000176377"/>
    </source>
</evidence>
<dbReference type="Pfam" id="PF26593">
    <property type="entry name" value="TraC-like"/>
    <property type="match status" value="1"/>
</dbReference>
<proteinExistence type="predicted"/>
<gene>
    <name evidence="2" type="ORF">A2765_02305</name>
</gene>
<evidence type="ECO:0000313" key="2">
    <source>
        <dbReference type="EMBL" id="OGG58537.1"/>
    </source>
</evidence>
<organism evidence="2 3">
    <name type="scientific">Candidatus Kaiserbacteria bacterium RIFCSPHIGHO2_01_FULL_56_24</name>
    <dbReference type="NCBI Taxonomy" id="1798487"/>
    <lineage>
        <taxon>Bacteria</taxon>
        <taxon>Candidatus Kaiseribacteriota</taxon>
    </lineage>
</organism>
<reference evidence="2 3" key="1">
    <citation type="journal article" date="2016" name="Nat. Commun.">
        <title>Thousands of microbial genomes shed light on interconnected biogeochemical processes in an aquifer system.</title>
        <authorList>
            <person name="Anantharaman K."/>
            <person name="Brown C.T."/>
            <person name="Hug L.A."/>
            <person name="Sharon I."/>
            <person name="Castelle C.J."/>
            <person name="Probst A.J."/>
            <person name="Thomas B.C."/>
            <person name="Singh A."/>
            <person name="Wilkins M.J."/>
            <person name="Karaoz U."/>
            <person name="Brodie E.L."/>
            <person name="Williams K.H."/>
            <person name="Hubbard S.S."/>
            <person name="Banfield J.F."/>
        </authorList>
    </citation>
    <scope>NUCLEOTIDE SEQUENCE [LARGE SCALE GENOMIC DNA]</scope>
</reference>